<dbReference type="Proteomes" id="UP001551675">
    <property type="component" value="Unassembled WGS sequence"/>
</dbReference>
<proteinExistence type="predicted"/>
<keyword evidence="2" id="KW-1185">Reference proteome</keyword>
<comment type="caution">
    <text evidence="1">The sequence shown here is derived from an EMBL/GenBank/DDBJ whole genome shotgun (WGS) entry which is preliminary data.</text>
</comment>
<reference evidence="1 2" key="1">
    <citation type="submission" date="2024-06" db="EMBL/GenBank/DDBJ databases">
        <title>The Natural Products Discovery Center: Release of the First 8490 Sequenced Strains for Exploring Actinobacteria Biosynthetic Diversity.</title>
        <authorList>
            <person name="Kalkreuter E."/>
            <person name="Kautsar S.A."/>
            <person name="Yang D."/>
            <person name="Bader C.D."/>
            <person name="Teijaro C.N."/>
            <person name="Fluegel L."/>
            <person name="Davis C.M."/>
            <person name="Simpson J.R."/>
            <person name="Lauterbach L."/>
            <person name="Steele A.D."/>
            <person name="Gui C."/>
            <person name="Meng S."/>
            <person name="Li G."/>
            <person name="Viehrig K."/>
            <person name="Ye F."/>
            <person name="Su P."/>
            <person name="Kiefer A.F."/>
            <person name="Nichols A."/>
            <person name="Cepeda A.J."/>
            <person name="Yan W."/>
            <person name="Fan B."/>
            <person name="Jiang Y."/>
            <person name="Adhikari A."/>
            <person name="Zheng C.-J."/>
            <person name="Schuster L."/>
            <person name="Cowan T.M."/>
            <person name="Smanski M.J."/>
            <person name="Chevrette M.G."/>
            <person name="De Carvalho L.P.S."/>
            <person name="Shen B."/>
        </authorList>
    </citation>
    <scope>NUCLEOTIDE SEQUENCE [LARGE SCALE GENOMIC DNA]</scope>
    <source>
        <strain evidence="1 2">NPDC050100</strain>
    </source>
</reference>
<evidence type="ECO:0000313" key="1">
    <source>
        <dbReference type="EMBL" id="MEV0974767.1"/>
    </source>
</evidence>
<accession>A0ABV3GTC6</accession>
<organism evidence="1 2">
    <name type="scientific">Microtetraspora glauca</name>
    <dbReference type="NCBI Taxonomy" id="1996"/>
    <lineage>
        <taxon>Bacteria</taxon>
        <taxon>Bacillati</taxon>
        <taxon>Actinomycetota</taxon>
        <taxon>Actinomycetes</taxon>
        <taxon>Streptosporangiales</taxon>
        <taxon>Streptosporangiaceae</taxon>
        <taxon>Microtetraspora</taxon>
    </lineage>
</organism>
<evidence type="ECO:0000313" key="2">
    <source>
        <dbReference type="Proteomes" id="UP001551675"/>
    </source>
</evidence>
<protein>
    <submittedName>
        <fullName evidence="1">Uncharacterized protein</fullName>
    </submittedName>
</protein>
<dbReference type="EMBL" id="JBFALK010000035">
    <property type="protein sequence ID" value="MEV0974767.1"/>
    <property type="molecule type" value="Genomic_DNA"/>
</dbReference>
<dbReference type="RefSeq" id="WP_358141747.1">
    <property type="nucleotide sequence ID" value="NZ_JBFALK010000035.1"/>
</dbReference>
<sequence>MKQVDVGYRHEPCGHVVVFREPHPENPSREPTPPGTVVDVQSGPGVWICPCSERIARAVTITSAELEDLRSSGTLEAQFD</sequence>
<gene>
    <name evidence="1" type="ORF">AB0I59_39765</name>
</gene>
<name>A0ABV3GTC6_MICGL</name>